<evidence type="ECO:0000256" key="1">
    <source>
        <dbReference type="ARBA" id="ARBA00022574"/>
    </source>
</evidence>
<dbReference type="InterPro" id="IPR001680">
    <property type="entry name" value="WD40_rpt"/>
</dbReference>
<feature type="region of interest" description="Disordered" evidence="4">
    <location>
        <begin position="141"/>
        <end position="163"/>
    </location>
</feature>
<dbReference type="PRINTS" id="PR00320">
    <property type="entry name" value="GPROTEINBRPT"/>
</dbReference>
<dbReference type="SUPFAM" id="SSF50978">
    <property type="entry name" value="WD40 repeat-like"/>
    <property type="match status" value="1"/>
</dbReference>
<evidence type="ECO:0000256" key="3">
    <source>
        <dbReference type="PROSITE-ProRule" id="PRU00221"/>
    </source>
</evidence>
<organism evidence="6 7">
    <name type="scientific">Geotrichum candidum</name>
    <name type="common">Oospora lactis</name>
    <name type="synonym">Dipodascus geotrichum</name>
    <dbReference type="NCBI Taxonomy" id="1173061"/>
    <lineage>
        <taxon>Eukaryota</taxon>
        <taxon>Fungi</taxon>
        <taxon>Dikarya</taxon>
        <taxon>Ascomycota</taxon>
        <taxon>Saccharomycotina</taxon>
        <taxon>Dipodascomycetes</taxon>
        <taxon>Dipodascales</taxon>
        <taxon>Dipodascaceae</taxon>
        <taxon>Geotrichum</taxon>
    </lineage>
</organism>
<feature type="repeat" description="WD" evidence="3">
    <location>
        <begin position="564"/>
        <end position="595"/>
    </location>
</feature>
<dbReference type="InterPro" id="IPR019775">
    <property type="entry name" value="WD40_repeat_CS"/>
</dbReference>
<evidence type="ECO:0000313" key="7">
    <source>
        <dbReference type="Proteomes" id="UP000242525"/>
    </source>
</evidence>
<dbReference type="SMART" id="SM00320">
    <property type="entry name" value="WD40"/>
    <property type="match status" value="6"/>
</dbReference>
<feature type="compositionally biased region" description="Polar residues" evidence="4">
    <location>
        <begin position="141"/>
        <end position="153"/>
    </location>
</feature>
<sequence length="825" mass="91380">MASLFRGSEGSTTAAPQSHQSAPQIAFPAPTSQPNANRIFFVPDYVIGGSSRRPRHSVSVPQLPKSQTRSTKLHKSPLSTPKEYASENNDIEQASSSSKPQFSSQFGKLKLKLPYNLARQRLNKFINKNFIPSFLYGSEPSSLSSTENKPSDTSSYNHNSNDIINSSSSSGVVSESFAVSPVQQGSVETQHSLFENNGASQQHIPHSVHPSQSAPNLSFYAQTPPFLSIPAETASVSSLRASRSRQGSVSTHIINNDANLSTANLSMTDGYLGIPNSSTNDVSSLYGPSGLVRQQSVTSSASASSSYYTQQYQMHPHMQQQLLHKRSFLSDSESIFFSSKESSTSASKSDQKTDLVKYFPREIIDQIFIILDIKSLNACALVNKNWQSIANANAVWRAKYFQQPYWNTISGYLPEETKEHIHKTKKVPPLTWKYVYRTRAKLEERWRNGDVEPKALKGHTDSVYCVHFNDNIIVTGSRDQTIKIWNAKSGALIRTLGGDNHGQDQHPDNDEEDENIDIEQHETVAVDNQPLFGSTTAFSTPRTASAEITTSSSSSSDTSDNSDLIRHQKSVLCLYFDDELMVSGSSDSSIILWKLPEFVAFKKIQEHDSGILDVTLDERYICSCSRDSSICVWYRPKPAPGSNRFDETTKVELKVRLRGHRSPVNSIHLRGDNIFSAGGDGIVRMWSIEQAVCLREFSGHKRGLACIQVSADGKTLVSGSNDKQIRVWEIETGKCVRILEGHTALVRSLDICSGKIISGSYDQTLKLWDLDTGALIHDMDKYFGSWIFSAKANCKRIVCTSFGIKPIILDFGTGLDERCLDFISA</sequence>
<dbReference type="SMART" id="SM00256">
    <property type="entry name" value="FBOX"/>
    <property type="match status" value="1"/>
</dbReference>
<feature type="repeat" description="WD" evidence="3">
    <location>
        <begin position="739"/>
        <end position="778"/>
    </location>
</feature>
<dbReference type="CDD" id="cd00200">
    <property type="entry name" value="WD40"/>
    <property type="match status" value="1"/>
</dbReference>
<keyword evidence="2" id="KW-0677">Repeat</keyword>
<evidence type="ECO:0000313" key="6">
    <source>
        <dbReference type="EMBL" id="CDO54950.1"/>
    </source>
</evidence>
<feature type="region of interest" description="Disordered" evidence="4">
    <location>
        <begin position="540"/>
        <end position="562"/>
    </location>
</feature>
<keyword evidence="1 3" id="KW-0853">WD repeat</keyword>
<reference evidence="6" key="1">
    <citation type="submission" date="2014-03" db="EMBL/GenBank/DDBJ databases">
        <authorList>
            <person name="Casaregola S."/>
        </authorList>
    </citation>
    <scope>NUCLEOTIDE SEQUENCE [LARGE SCALE GENOMIC DNA]</scope>
    <source>
        <strain evidence="6">CLIB 918</strain>
    </source>
</reference>
<dbReference type="InterPro" id="IPR001810">
    <property type="entry name" value="F-box_dom"/>
</dbReference>
<dbReference type="Gene3D" id="2.130.10.10">
    <property type="entry name" value="YVTN repeat-like/Quinoprotein amine dehydrogenase"/>
    <property type="match status" value="2"/>
</dbReference>
<dbReference type="AlphaFoldDB" id="A0A0J9XCA9"/>
<proteinExistence type="predicted"/>
<dbReference type="OrthoDB" id="19711at2759"/>
<dbReference type="InterPro" id="IPR015943">
    <property type="entry name" value="WD40/YVTN_repeat-like_dom_sf"/>
</dbReference>
<dbReference type="Pfam" id="PF00400">
    <property type="entry name" value="WD40"/>
    <property type="match status" value="6"/>
</dbReference>
<dbReference type="PROSITE" id="PS50181">
    <property type="entry name" value="FBOX"/>
    <property type="match status" value="1"/>
</dbReference>
<feature type="compositionally biased region" description="Low complexity" evidence="4">
    <location>
        <begin position="154"/>
        <end position="163"/>
    </location>
</feature>
<dbReference type="PROSITE" id="PS50294">
    <property type="entry name" value="WD_REPEATS_REGION"/>
    <property type="match status" value="5"/>
</dbReference>
<feature type="compositionally biased region" description="Low complexity" evidence="4">
    <location>
        <begin position="549"/>
        <end position="562"/>
    </location>
</feature>
<feature type="repeat" description="WD" evidence="3">
    <location>
        <begin position="697"/>
        <end position="738"/>
    </location>
</feature>
<evidence type="ECO:0000256" key="2">
    <source>
        <dbReference type="ARBA" id="ARBA00022737"/>
    </source>
</evidence>
<feature type="repeat" description="WD" evidence="3">
    <location>
        <begin position="456"/>
        <end position="495"/>
    </location>
</feature>
<dbReference type="STRING" id="1173061.A0A0J9XCA9"/>
<dbReference type="Pfam" id="PF12937">
    <property type="entry name" value="F-box-like"/>
    <property type="match status" value="1"/>
</dbReference>
<dbReference type="Proteomes" id="UP000242525">
    <property type="component" value="Unassembled WGS sequence"/>
</dbReference>
<evidence type="ECO:0000256" key="4">
    <source>
        <dbReference type="SAM" id="MobiDB-lite"/>
    </source>
</evidence>
<accession>A0A0J9XCA9</accession>
<feature type="compositionally biased region" description="Polar residues" evidence="4">
    <location>
        <begin position="9"/>
        <end position="23"/>
    </location>
</feature>
<protein>
    <submittedName>
        <fullName evidence="6">Similar to Saccharomyces cerevisiae YFL009W CDC4 F-box protein required for G1/S and G2/M transition</fullName>
    </submittedName>
</protein>
<dbReference type="PROSITE" id="PS50082">
    <property type="entry name" value="WD_REPEATS_2"/>
    <property type="match status" value="5"/>
</dbReference>
<gene>
    <name evidence="6" type="ORF">BN980_GECA09s01704g</name>
</gene>
<dbReference type="InterPro" id="IPR036047">
    <property type="entry name" value="F-box-like_dom_sf"/>
</dbReference>
<dbReference type="PANTHER" id="PTHR19848:SF8">
    <property type="entry name" value="F-BOX AND WD REPEAT DOMAIN CONTAINING 7"/>
    <property type="match status" value="1"/>
</dbReference>
<feature type="repeat" description="WD" evidence="3">
    <location>
        <begin position="657"/>
        <end position="696"/>
    </location>
</feature>
<dbReference type="PANTHER" id="PTHR19848">
    <property type="entry name" value="WD40 REPEAT PROTEIN"/>
    <property type="match status" value="1"/>
</dbReference>
<dbReference type="SUPFAM" id="SSF81383">
    <property type="entry name" value="F-box domain"/>
    <property type="match status" value="1"/>
</dbReference>
<feature type="domain" description="F-box" evidence="5">
    <location>
        <begin position="353"/>
        <end position="399"/>
    </location>
</feature>
<dbReference type="PROSITE" id="PS00678">
    <property type="entry name" value="WD_REPEATS_1"/>
    <property type="match status" value="3"/>
</dbReference>
<dbReference type="Gene3D" id="1.20.1280.50">
    <property type="match status" value="1"/>
</dbReference>
<dbReference type="InterPro" id="IPR036322">
    <property type="entry name" value="WD40_repeat_dom_sf"/>
</dbReference>
<evidence type="ECO:0000259" key="5">
    <source>
        <dbReference type="PROSITE" id="PS50181"/>
    </source>
</evidence>
<name>A0A0J9XCA9_GEOCN</name>
<dbReference type="InterPro" id="IPR020472">
    <property type="entry name" value="WD40_PAC1"/>
</dbReference>
<dbReference type="EMBL" id="CCBN010000009">
    <property type="protein sequence ID" value="CDO54950.1"/>
    <property type="molecule type" value="Genomic_DNA"/>
</dbReference>
<feature type="region of interest" description="Disordered" evidence="4">
    <location>
        <begin position="51"/>
        <end position="103"/>
    </location>
</feature>
<feature type="region of interest" description="Disordered" evidence="4">
    <location>
        <begin position="1"/>
        <end position="33"/>
    </location>
</feature>
<keyword evidence="7" id="KW-1185">Reference proteome</keyword>
<comment type="caution">
    <text evidence="6">The sequence shown here is derived from an EMBL/GenBank/DDBJ whole genome shotgun (WGS) entry which is preliminary data.</text>
</comment>